<proteinExistence type="predicted"/>
<evidence type="ECO:0000313" key="2">
    <source>
        <dbReference type="WBParaSite" id="MBELARI_LOCUS4745"/>
    </source>
</evidence>
<dbReference type="AlphaFoldDB" id="A0AAF3FCP6"/>
<dbReference type="Proteomes" id="UP000887575">
    <property type="component" value="Unassembled WGS sequence"/>
</dbReference>
<sequence length="114" mass="12736">MAAYSELEFTYGSAHVVREVDTQAKRIAIDLAGHCLHIFRIEPRVTPTPTPTLFCKFLPGRKAQVYCSHVVRESMNQFGQYRITDMSGDATSHPVSHHRFITSQGSAFIIAPVS</sequence>
<evidence type="ECO:0000313" key="1">
    <source>
        <dbReference type="Proteomes" id="UP000887575"/>
    </source>
</evidence>
<protein>
    <submittedName>
        <fullName evidence="2">Uncharacterized protein</fullName>
    </submittedName>
</protein>
<accession>A0AAF3FCP6</accession>
<reference evidence="2" key="1">
    <citation type="submission" date="2024-02" db="UniProtKB">
        <authorList>
            <consortium name="WormBaseParasite"/>
        </authorList>
    </citation>
    <scope>IDENTIFICATION</scope>
</reference>
<organism evidence="1 2">
    <name type="scientific">Mesorhabditis belari</name>
    <dbReference type="NCBI Taxonomy" id="2138241"/>
    <lineage>
        <taxon>Eukaryota</taxon>
        <taxon>Metazoa</taxon>
        <taxon>Ecdysozoa</taxon>
        <taxon>Nematoda</taxon>
        <taxon>Chromadorea</taxon>
        <taxon>Rhabditida</taxon>
        <taxon>Rhabditina</taxon>
        <taxon>Rhabditomorpha</taxon>
        <taxon>Rhabditoidea</taxon>
        <taxon>Rhabditidae</taxon>
        <taxon>Mesorhabditinae</taxon>
        <taxon>Mesorhabditis</taxon>
    </lineage>
</organism>
<dbReference type="WBParaSite" id="MBELARI_LOCUS4745">
    <property type="protein sequence ID" value="MBELARI_LOCUS4745"/>
    <property type="gene ID" value="MBELARI_LOCUS4745"/>
</dbReference>
<keyword evidence="1" id="KW-1185">Reference proteome</keyword>
<name>A0AAF3FCP6_9BILA</name>